<dbReference type="Pfam" id="PF00069">
    <property type="entry name" value="Pkinase"/>
    <property type="match status" value="1"/>
</dbReference>
<dbReference type="SUPFAM" id="SSF56112">
    <property type="entry name" value="Protein kinase-like (PK-like)"/>
    <property type="match status" value="1"/>
</dbReference>
<dbReference type="InterPro" id="IPR051177">
    <property type="entry name" value="CIK-Related_Protein"/>
</dbReference>
<dbReference type="Gene3D" id="3.30.200.20">
    <property type="entry name" value="Phosphorylase Kinase, domain 1"/>
    <property type="match status" value="1"/>
</dbReference>
<evidence type="ECO:0000313" key="4">
    <source>
        <dbReference type="Proteomes" id="UP000179807"/>
    </source>
</evidence>
<evidence type="ECO:0000259" key="2">
    <source>
        <dbReference type="PROSITE" id="PS50011"/>
    </source>
</evidence>
<organism evidence="3 4">
    <name type="scientific">Tritrichomonas foetus</name>
    <dbReference type="NCBI Taxonomy" id="1144522"/>
    <lineage>
        <taxon>Eukaryota</taxon>
        <taxon>Metamonada</taxon>
        <taxon>Parabasalia</taxon>
        <taxon>Tritrichomonadida</taxon>
        <taxon>Tritrichomonadidae</taxon>
        <taxon>Tritrichomonas</taxon>
    </lineage>
</organism>
<dbReference type="InterPro" id="IPR011989">
    <property type="entry name" value="ARM-like"/>
</dbReference>
<keyword evidence="4" id="KW-1185">Reference proteome</keyword>
<feature type="compositionally biased region" description="Low complexity" evidence="1">
    <location>
        <begin position="584"/>
        <end position="607"/>
    </location>
</feature>
<feature type="compositionally biased region" description="Basic and acidic residues" evidence="1">
    <location>
        <begin position="682"/>
        <end position="691"/>
    </location>
</feature>
<dbReference type="GO" id="GO:0005524">
    <property type="term" value="F:ATP binding"/>
    <property type="evidence" value="ECO:0007669"/>
    <property type="project" value="InterPro"/>
</dbReference>
<keyword evidence="3" id="KW-0418">Kinase</keyword>
<dbReference type="Gene3D" id="1.25.10.10">
    <property type="entry name" value="Leucine-rich Repeat Variant"/>
    <property type="match status" value="1"/>
</dbReference>
<dbReference type="GeneID" id="94832566"/>
<dbReference type="EMBL" id="MLAK01000282">
    <property type="protein sequence ID" value="OHT15015.1"/>
    <property type="molecule type" value="Genomic_DNA"/>
</dbReference>
<feature type="domain" description="Protein kinase" evidence="2">
    <location>
        <begin position="1"/>
        <end position="274"/>
    </location>
</feature>
<dbReference type="InterPro" id="IPR011009">
    <property type="entry name" value="Kinase-like_dom_sf"/>
</dbReference>
<evidence type="ECO:0000256" key="1">
    <source>
        <dbReference type="SAM" id="MobiDB-lite"/>
    </source>
</evidence>
<gene>
    <name evidence="3" type="ORF">TRFO_14505</name>
</gene>
<dbReference type="GO" id="GO:0004672">
    <property type="term" value="F:protein kinase activity"/>
    <property type="evidence" value="ECO:0007669"/>
    <property type="project" value="InterPro"/>
</dbReference>
<comment type="caution">
    <text evidence="3">The sequence shown here is derived from an EMBL/GenBank/DDBJ whole genome shotgun (WGS) entry which is preliminary data.</text>
</comment>
<dbReference type="VEuPathDB" id="TrichDB:TRFO_14505"/>
<protein>
    <submittedName>
        <fullName evidence="3">TKL family protein kinase</fullName>
    </submittedName>
</protein>
<dbReference type="AlphaFoldDB" id="A0A1J4KUR4"/>
<accession>A0A1J4KUR4</accession>
<dbReference type="RefSeq" id="XP_068368151.1">
    <property type="nucleotide sequence ID" value="XM_068497862.1"/>
</dbReference>
<dbReference type="InterPro" id="IPR016024">
    <property type="entry name" value="ARM-type_fold"/>
</dbReference>
<proteinExistence type="predicted"/>
<keyword evidence="3" id="KW-0808">Transferase</keyword>
<evidence type="ECO:0000313" key="3">
    <source>
        <dbReference type="EMBL" id="OHT15015.1"/>
    </source>
</evidence>
<dbReference type="Proteomes" id="UP000179807">
    <property type="component" value="Unassembled WGS sequence"/>
</dbReference>
<dbReference type="InterPro" id="IPR000719">
    <property type="entry name" value="Prot_kinase_dom"/>
</dbReference>
<dbReference type="Gene3D" id="1.10.510.10">
    <property type="entry name" value="Transferase(Phosphotransferase) domain 1"/>
    <property type="match status" value="1"/>
</dbReference>
<reference evidence="3" key="1">
    <citation type="submission" date="2016-10" db="EMBL/GenBank/DDBJ databases">
        <authorList>
            <person name="Benchimol M."/>
            <person name="Almeida L.G."/>
            <person name="Vasconcelos A.T."/>
            <person name="Perreira-Neves A."/>
            <person name="Rosa I.A."/>
            <person name="Tasca T."/>
            <person name="Bogo M.R."/>
            <person name="de Souza W."/>
        </authorList>
    </citation>
    <scope>NUCLEOTIDE SEQUENCE [LARGE SCALE GENOMIC DNA]</scope>
    <source>
        <strain evidence="3">K</strain>
    </source>
</reference>
<dbReference type="PANTHER" id="PTHR12984:SF6">
    <property type="entry name" value="SCY1-LIKE PROTEIN 2"/>
    <property type="match status" value="1"/>
</dbReference>
<name>A0A1J4KUR4_9EUKA</name>
<feature type="compositionally biased region" description="Low complexity" evidence="1">
    <location>
        <begin position="638"/>
        <end position="661"/>
    </location>
</feature>
<dbReference type="PROSITE" id="PS50011">
    <property type="entry name" value="PROTEIN_KINASE_DOM"/>
    <property type="match status" value="1"/>
</dbReference>
<sequence>MGPGISANYDQVTYIFTSGCWKVHSAISKTNNERVCLWTIDPQLLRDFIPDTAAQTPYLQGFLNGLQKARKLVHPRILKIIQIQDNLSNLAFSSEPVSSCLTTLIGSLDKHDSSYIGYQILDGLSFLQQAKMIHLGLTPSAVYLNETLAVKLFNFNWATPFNPDSPSPTPIPFPQFSMEPHMPNVNYVAPEVVVNRQCYPQSDIFSFCCVLFEMLTSNQLRQIRYMGDFNPSVDAASYALKISEDFSSLFSQVFQSSAAQRPTATALIALEPFQTVQVKVLRYIDMIIAKDPKDKFGFFKGLSKVITDFSPMMTKAKILPILIQECKSDPRFAPVLLGTIFSVSEKFSVSEFTNEVFKNISYLTTVTDPPHISIALLQWIPLILEKTEKSLHNDCVYPIIFNAVQSPNIQIQKECLKKLSKIIEKISESAIRTALLPKLVDLASSTSDPQIASSSIATIAVCLPKVDNDGFLLELFPKVFKTWKKHSTAEVAESMLSVILALNASNKNTMSRAMQVASTIGSNENCPLHIQKRFCNWMINTIGQFKSANYLDRQIEKPTEEEMKKLAKSETVVKASSTPNFQATTNPPTNTLNNSQNNSINGSLNSQFSNSPNTFNNTGMHTTSSLDRIGSGGGFALPQNSSNFQPFPQPPGQYQQQQPQPMTRQPRVIQGGGLSLGTPPKPKNDDLLNLF</sequence>
<dbReference type="OrthoDB" id="79687at2759"/>
<dbReference type="PANTHER" id="PTHR12984">
    <property type="entry name" value="SCY1-RELATED S/T PROTEIN KINASE-LIKE"/>
    <property type="match status" value="1"/>
</dbReference>
<feature type="compositionally biased region" description="Polar residues" evidence="1">
    <location>
        <begin position="574"/>
        <end position="583"/>
    </location>
</feature>
<dbReference type="SUPFAM" id="SSF48371">
    <property type="entry name" value="ARM repeat"/>
    <property type="match status" value="1"/>
</dbReference>
<feature type="region of interest" description="Disordered" evidence="1">
    <location>
        <begin position="573"/>
        <end position="691"/>
    </location>
</feature>
<dbReference type="SMART" id="SM00220">
    <property type="entry name" value="S_TKc"/>
    <property type="match status" value="1"/>
</dbReference>
<feature type="compositionally biased region" description="Polar residues" evidence="1">
    <location>
        <begin position="608"/>
        <end position="626"/>
    </location>
</feature>